<dbReference type="Gene3D" id="1.10.8.350">
    <property type="entry name" value="Bacterial muramidase"/>
    <property type="match status" value="1"/>
</dbReference>
<evidence type="ECO:0000256" key="2">
    <source>
        <dbReference type="SAM" id="MobiDB-lite"/>
    </source>
</evidence>
<dbReference type="NCBIfam" id="TIGR02282">
    <property type="entry name" value="MltB"/>
    <property type="match status" value="1"/>
</dbReference>
<reference evidence="5" key="1">
    <citation type="submission" date="2020-02" db="EMBL/GenBank/DDBJ databases">
        <authorList>
            <person name="Chen W.-M."/>
        </authorList>
    </citation>
    <scope>NUCLEOTIDE SEQUENCE</scope>
    <source>
        <strain evidence="5">NBD-18</strain>
    </source>
</reference>
<evidence type="ECO:0000313" key="5">
    <source>
        <dbReference type="EMBL" id="NDY83665.1"/>
    </source>
</evidence>
<dbReference type="CDD" id="cd13399">
    <property type="entry name" value="Slt35-like"/>
    <property type="match status" value="1"/>
</dbReference>
<dbReference type="PROSITE" id="PS51257">
    <property type="entry name" value="PROKAR_LIPOPROTEIN"/>
    <property type="match status" value="1"/>
</dbReference>
<dbReference type="InterPro" id="IPR011757">
    <property type="entry name" value="Lytic_transglycosylase_MltB"/>
</dbReference>
<keyword evidence="3" id="KW-0732">Signal</keyword>
<dbReference type="AlphaFoldDB" id="A0A6B2R8N9"/>
<dbReference type="GO" id="GO:0009253">
    <property type="term" value="P:peptidoglycan catabolic process"/>
    <property type="evidence" value="ECO:0007669"/>
    <property type="project" value="TreeGrafter"/>
</dbReference>
<gene>
    <name evidence="5" type="primary">mltB</name>
    <name evidence="5" type="ORF">G3I67_10510</name>
</gene>
<dbReference type="SUPFAM" id="SSF53955">
    <property type="entry name" value="Lysozyme-like"/>
    <property type="match status" value="1"/>
</dbReference>
<feature type="region of interest" description="Disordered" evidence="2">
    <location>
        <begin position="23"/>
        <end position="71"/>
    </location>
</feature>
<feature type="compositionally biased region" description="Low complexity" evidence="2">
    <location>
        <begin position="23"/>
        <end position="44"/>
    </location>
</feature>
<dbReference type="InterPro" id="IPR043426">
    <property type="entry name" value="MltB-like"/>
</dbReference>
<comment type="caution">
    <text evidence="5">The sequence shown here is derived from an EMBL/GenBank/DDBJ whole genome shotgun (WGS) entry which is preliminary data.</text>
</comment>
<dbReference type="RefSeq" id="WP_163655070.1">
    <property type="nucleotide sequence ID" value="NZ_JAAGRN010000006.1"/>
</dbReference>
<evidence type="ECO:0000256" key="1">
    <source>
        <dbReference type="PIRSR" id="PIRSR611757-1"/>
    </source>
</evidence>
<feature type="domain" description="Transglycosylase SLT" evidence="4">
    <location>
        <begin position="75"/>
        <end position="389"/>
    </location>
</feature>
<feature type="compositionally biased region" description="Polar residues" evidence="2">
    <location>
        <begin position="55"/>
        <end position="69"/>
    </location>
</feature>
<dbReference type="PANTHER" id="PTHR30163">
    <property type="entry name" value="MEMBRANE-BOUND LYTIC MUREIN TRANSGLYCOSYLASE B"/>
    <property type="match status" value="1"/>
</dbReference>
<dbReference type="InterPro" id="IPR023346">
    <property type="entry name" value="Lysozyme-like_dom_sf"/>
</dbReference>
<dbReference type="GO" id="GO:0008933">
    <property type="term" value="F:peptidoglycan lytic transglycosylase activity"/>
    <property type="evidence" value="ECO:0007669"/>
    <property type="project" value="TreeGrafter"/>
</dbReference>
<dbReference type="Gene3D" id="1.10.530.10">
    <property type="match status" value="1"/>
</dbReference>
<accession>A0A6B2R8N9</accession>
<proteinExistence type="predicted"/>
<feature type="chain" id="PRO_5025333043" evidence="3">
    <location>
        <begin position="19"/>
        <end position="396"/>
    </location>
</feature>
<evidence type="ECO:0000259" key="4">
    <source>
        <dbReference type="Pfam" id="PF13406"/>
    </source>
</evidence>
<dbReference type="EMBL" id="JAAGRN010000006">
    <property type="protein sequence ID" value="NDY83665.1"/>
    <property type="molecule type" value="Genomic_DNA"/>
</dbReference>
<dbReference type="Pfam" id="PF13406">
    <property type="entry name" value="SLT_2"/>
    <property type="match status" value="1"/>
</dbReference>
<dbReference type="InterPro" id="IPR031304">
    <property type="entry name" value="SLT_2"/>
</dbReference>
<sequence>MSLRWRFVQIILASSMLAACSTTSDSASGSATGASGSTSTPPATNQSKSKDAGSNAKNTVSTDSKSTGQGLAPKREAIEQFGHDLAVSRKLNEAEVQKLLAEARYNPTVYRLLAPPAPGQKRPLRSWQTYRGRVVEPVRISQGKQFMQEYEAELNRASARYGVPKEIIAAIIGVETGFGRNQGNFRVLDALTTLAFDYPDPNRPDRIEMFRNQLADLIELDQKGKVDARTLKGSFAGAVGIPQFMPTSIKLFAVSAQGRNNVDLNNNFDDAILSVANFLVEHGWQPGIPVFAPVKLPSNPGKLVDGGLKPTLDWTQLKAAGSSVIDSGSQPKSRSADKPPSWMYMGLGVIDLPEEAAGTTEFRVATPNFFTITQYNRSYFYAASVADLAAALSKRN</sequence>
<feature type="active site" evidence="1">
    <location>
        <position position="175"/>
    </location>
</feature>
<organism evidence="5">
    <name type="scientific">Sheuella amnicola</name>
    <dbReference type="NCBI Taxonomy" id="2707330"/>
    <lineage>
        <taxon>Bacteria</taxon>
        <taxon>Pseudomonadati</taxon>
        <taxon>Pseudomonadota</taxon>
        <taxon>Betaproteobacteria</taxon>
        <taxon>Burkholderiales</taxon>
        <taxon>Alcaligenaceae</taxon>
        <taxon>Sheuella</taxon>
    </lineage>
</organism>
<protein>
    <submittedName>
        <fullName evidence="5">Lytic murein transglycosylase B</fullName>
    </submittedName>
</protein>
<feature type="signal peptide" evidence="3">
    <location>
        <begin position="1"/>
        <end position="18"/>
    </location>
</feature>
<dbReference type="PANTHER" id="PTHR30163:SF9">
    <property type="entry name" value="MEMBRANE-BOUND LYTIC MUREIN TRANSGLYCOSYLASE B"/>
    <property type="match status" value="1"/>
</dbReference>
<evidence type="ECO:0000256" key="3">
    <source>
        <dbReference type="SAM" id="SignalP"/>
    </source>
</evidence>
<name>A0A6B2R8N9_9BURK</name>